<dbReference type="PANTHER" id="PTHR43229:SF2">
    <property type="entry name" value="NODULATION PROTEIN J"/>
    <property type="match status" value="1"/>
</dbReference>
<feature type="transmembrane region" description="Helical" evidence="6">
    <location>
        <begin position="219"/>
        <end position="241"/>
    </location>
</feature>
<evidence type="ECO:0000259" key="7">
    <source>
        <dbReference type="Pfam" id="PF01061"/>
    </source>
</evidence>
<organism evidence="8 9">
    <name type="scientific">Aliiglaciecola litoralis</name>
    <dbReference type="NCBI Taxonomy" id="582857"/>
    <lineage>
        <taxon>Bacteria</taxon>
        <taxon>Pseudomonadati</taxon>
        <taxon>Pseudomonadota</taxon>
        <taxon>Gammaproteobacteria</taxon>
        <taxon>Alteromonadales</taxon>
        <taxon>Alteromonadaceae</taxon>
        <taxon>Aliiglaciecola</taxon>
    </lineage>
</organism>
<comment type="similarity">
    <text evidence="2">Belongs to the ABC-2 integral membrane protein family.</text>
</comment>
<dbReference type="Proteomes" id="UP001500359">
    <property type="component" value="Unassembled WGS sequence"/>
</dbReference>
<dbReference type="Pfam" id="PF01061">
    <property type="entry name" value="ABC2_membrane"/>
    <property type="match status" value="1"/>
</dbReference>
<gene>
    <name evidence="8" type="ORF">GCM10009114_19430</name>
</gene>
<name>A0ABN1LIW2_9ALTE</name>
<comment type="subcellular location">
    <subcellularLocation>
        <location evidence="1">Membrane</location>
        <topology evidence="1">Multi-pass membrane protein</topology>
    </subcellularLocation>
</comment>
<comment type="caution">
    <text evidence="8">The sequence shown here is derived from an EMBL/GenBank/DDBJ whole genome shotgun (WGS) entry which is preliminary data.</text>
</comment>
<evidence type="ECO:0000256" key="2">
    <source>
        <dbReference type="ARBA" id="ARBA00007783"/>
    </source>
</evidence>
<keyword evidence="9" id="KW-1185">Reference proteome</keyword>
<dbReference type="InterPro" id="IPR051784">
    <property type="entry name" value="Nod_factor_ABC_transporter"/>
</dbReference>
<evidence type="ECO:0000256" key="4">
    <source>
        <dbReference type="ARBA" id="ARBA00022989"/>
    </source>
</evidence>
<dbReference type="InterPro" id="IPR000412">
    <property type="entry name" value="ABC_2_transport"/>
</dbReference>
<accession>A0ABN1LIW2</accession>
<evidence type="ECO:0000256" key="5">
    <source>
        <dbReference type="ARBA" id="ARBA00023136"/>
    </source>
</evidence>
<evidence type="ECO:0000256" key="3">
    <source>
        <dbReference type="ARBA" id="ARBA00022692"/>
    </source>
</evidence>
<dbReference type="InterPro" id="IPR013525">
    <property type="entry name" value="ABC2_TM"/>
</dbReference>
<reference evidence="8 9" key="1">
    <citation type="journal article" date="2019" name="Int. J. Syst. Evol. Microbiol.">
        <title>The Global Catalogue of Microorganisms (GCM) 10K type strain sequencing project: providing services to taxonomists for standard genome sequencing and annotation.</title>
        <authorList>
            <consortium name="The Broad Institute Genomics Platform"/>
            <consortium name="The Broad Institute Genome Sequencing Center for Infectious Disease"/>
            <person name="Wu L."/>
            <person name="Ma J."/>
        </authorList>
    </citation>
    <scope>NUCLEOTIDE SEQUENCE [LARGE SCALE GENOMIC DNA]</scope>
    <source>
        <strain evidence="8 9">JCM 15896</strain>
    </source>
</reference>
<evidence type="ECO:0000256" key="6">
    <source>
        <dbReference type="SAM" id="Phobius"/>
    </source>
</evidence>
<feature type="domain" description="ABC-2 type transporter transmembrane" evidence="7">
    <location>
        <begin position="14"/>
        <end position="209"/>
    </location>
</feature>
<keyword evidence="5 6" id="KW-0472">Membrane</keyword>
<feature type="transmembrane region" description="Helical" evidence="6">
    <location>
        <begin position="97"/>
        <end position="124"/>
    </location>
</feature>
<feature type="transmembrane region" description="Helical" evidence="6">
    <location>
        <begin position="51"/>
        <end position="77"/>
    </location>
</feature>
<dbReference type="PANTHER" id="PTHR43229">
    <property type="entry name" value="NODULATION PROTEIN J"/>
    <property type="match status" value="1"/>
</dbReference>
<feature type="transmembrane region" description="Helical" evidence="6">
    <location>
        <begin position="163"/>
        <end position="182"/>
    </location>
</feature>
<evidence type="ECO:0000313" key="8">
    <source>
        <dbReference type="EMBL" id="GAA0856647.1"/>
    </source>
</evidence>
<dbReference type="RefSeq" id="WP_343859259.1">
    <property type="nucleotide sequence ID" value="NZ_BAAAFD010000004.1"/>
</dbReference>
<feature type="transmembrane region" description="Helical" evidence="6">
    <location>
        <begin position="136"/>
        <end position="157"/>
    </location>
</feature>
<proteinExistence type="inferred from homology"/>
<evidence type="ECO:0000313" key="9">
    <source>
        <dbReference type="Proteomes" id="UP001500359"/>
    </source>
</evidence>
<evidence type="ECO:0000256" key="1">
    <source>
        <dbReference type="ARBA" id="ARBA00004141"/>
    </source>
</evidence>
<feature type="transmembrane region" description="Helical" evidence="6">
    <location>
        <begin position="25"/>
        <end position="44"/>
    </location>
</feature>
<keyword evidence="3 6" id="KW-0812">Transmembrane</keyword>
<sequence length="247" mass="26578">MSRVFQSFCLEAGAELLKAFRAPEFIIPTLGMPVAFYSLFAIMIPGSNNNAAYLLATYGIFAVMGPAIFGFGISVANERDRGWLDLKRAAPSRGVNYIGAKVCSTLLFSSMSLAIIYLVAGFAANVAMPTATWTMLLFVHVLATFPFILLGLCIGFLCNGNAAVAISNVFFLGFSALGGLWIPVMVFPQGMQTFAHFLPTFHLSEIALAVSGAPGQRDVSYHLIVVAIMTLILLAATMLAWSKQRSK</sequence>
<dbReference type="EMBL" id="BAAAFD010000004">
    <property type="protein sequence ID" value="GAA0856647.1"/>
    <property type="molecule type" value="Genomic_DNA"/>
</dbReference>
<protein>
    <submittedName>
        <fullName evidence="8">ABC transporter permease</fullName>
    </submittedName>
</protein>
<dbReference type="PIRSF" id="PIRSF006648">
    <property type="entry name" value="DrrB"/>
    <property type="match status" value="1"/>
</dbReference>
<keyword evidence="4 6" id="KW-1133">Transmembrane helix</keyword>